<dbReference type="RefSeq" id="WP_189000247.1">
    <property type="nucleotide sequence ID" value="NZ_BMHP01000014.1"/>
</dbReference>
<protein>
    <submittedName>
        <fullName evidence="1">Uncharacterized protein</fullName>
    </submittedName>
</protein>
<dbReference type="AlphaFoldDB" id="A0A917E327"/>
<sequence length="250" mass="29688">MDELNKIDKLYRFLEEQIEFLDDDASWGSMFNLPEQDMYARDYLKFAENQLQIGTIESLINCISNLKRAVDCQIDIFFYTLGLNVVLKKRNLKFEKKLEFLGAIGIFSPKSLAKLNTIRNKMEHEYSIPQIIELDLYFDLVLAFIYNLETAIIVLSTDERNLYNKDGESVNDSYFTLRLDRDSEPPVMKAVWGRRDKDAIVVMFDEYRCFSFYLRCLYLLNIKDAFVSKKYVVEQMKFEYIRLYSELNKK</sequence>
<evidence type="ECO:0000313" key="1">
    <source>
        <dbReference type="EMBL" id="GGE00262.1"/>
    </source>
</evidence>
<dbReference type="Proteomes" id="UP000612456">
    <property type="component" value="Unassembled WGS sequence"/>
</dbReference>
<accession>A0A917E327</accession>
<organism evidence="1 2">
    <name type="scientific">Paenibacillus nasutitermitis</name>
    <dbReference type="NCBI Taxonomy" id="1652958"/>
    <lineage>
        <taxon>Bacteria</taxon>
        <taxon>Bacillati</taxon>
        <taxon>Bacillota</taxon>
        <taxon>Bacilli</taxon>
        <taxon>Bacillales</taxon>
        <taxon>Paenibacillaceae</taxon>
        <taxon>Paenibacillus</taxon>
    </lineage>
</organism>
<dbReference type="EMBL" id="BMHP01000014">
    <property type="protein sequence ID" value="GGE00262.1"/>
    <property type="molecule type" value="Genomic_DNA"/>
</dbReference>
<keyword evidence="2" id="KW-1185">Reference proteome</keyword>
<reference evidence="1" key="1">
    <citation type="journal article" date="2014" name="Int. J. Syst. Evol. Microbiol.">
        <title>Complete genome sequence of Corynebacterium casei LMG S-19264T (=DSM 44701T), isolated from a smear-ripened cheese.</title>
        <authorList>
            <consortium name="US DOE Joint Genome Institute (JGI-PGF)"/>
            <person name="Walter F."/>
            <person name="Albersmeier A."/>
            <person name="Kalinowski J."/>
            <person name="Ruckert C."/>
        </authorList>
    </citation>
    <scope>NUCLEOTIDE SEQUENCE</scope>
    <source>
        <strain evidence="1">CGMCC 1.15178</strain>
    </source>
</reference>
<proteinExistence type="predicted"/>
<comment type="caution">
    <text evidence="1">The sequence shown here is derived from an EMBL/GenBank/DDBJ whole genome shotgun (WGS) entry which is preliminary data.</text>
</comment>
<name>A0A917E327_9BACL</name>
<evidence type="ECO:0000313" key="2">
    <source>
        <dbReference type="Proteomes" id="UP000612456"/>
    </source>
</evidence>
<gene>
    <name evidence="1" type="ORF">GCM10010911_68980</name>
</gene>
<reference evidence="1" key="2">
    <citation type="submission" date="2020-09" db="EMBL/GenBank/DDBJ databases">
        <authorList>
            <person name="Sun Q."/>
            <person name="Zhou Y."/>
        </authorList>
    </citation>
    <scope>NUCLEOTIDE SEQUENCE</scope>
    <source>
        <strain evidence="1">CGMCC 1.15178</strain>
    </source>
</reference>